<keyword evidence="3" id="KW-1185">Reference proteome</keyword>
<organism evidence="2 3">
    <name type="scientific">Neocallimastix californiae</name>
    <dbReference type="NCBI Taxonomy" id="1754190"/>
    <lineage>
        <taxon>Eukaryota</taxon>
        <taxon>Fungi</taxon>
        <taxon>Fungi incertae sedis</taxon>
        <taxon>Chytridiomycota</taxon>
        <taxon>Chytridiomycota incertae sedis</taxon>
        <taxon>Neocallimastigomycetes</taxon>
        <taxon>Neocallimastigales</taxon>
        <taxon>Neocallimastigaceae</taxon>
        <taxon>Neocallimastix</taxon>
    </lineage>
</organism>
<feature type="region of interest" description="Disordered" evidence="1">
    <location>
        <begin position="380"/>
        <end position="482"/>
    </location>
</feature>
<gene>
    <name evidence="2" type="ORF">LY90DRAFT_672655</name>
</gene>
<dbReference type="Proteomes" id="UP000193920">
    <property type="component" value="Unassembled WGS sequence"/>
</dbReference>
<comment type="caution">
    <text evidence="2">The sequence shown here is derived from an EMBL/GenBank/DDBJ whole genome shotgun (WGS) entry which is preliminary data.</text>
</comment>
<reference evidence="2 3" key="1">
    <citation type="submission" date="2016-08" db="EMBL/GenBank/DDBJ databases">
        <title>A Parts List for Fungal Cellulosomes Revealed by Comparative Genomics.</title>
        <authorList>
            <consortium name="DOE Joint Genome Institute"/>
            <person name="Haitjema C.H."/>
            <person name="Gilmore S.P."/>
            <person name="Henske J.K."/>
            <person name="Solomon K.V."/>
            <person name="De Groot R."/>
            <person name="Kuo A."/>
            <person name="Mondo S.J."/>
            <person name="Salamov A.A."/>
            <person name="Labutti K."/>
            <person name="Zhao Z."/>
            <person name="Chiniquy J."/>
            <person name="Barry K."/>
            <person name="Brewer H.M."/>
            <person name="Purvine S.O."/>
            <person name="Wright A.T."/>
            <person name="Boxma B."/>
            <person name="Van Alen T."/>
            <person name="Hackstein J.H."/>
            <person name="Baker S.E."/>
            <person name="Grigoriev I.V."/>
            <person name="O'Malley M.A."/>
        </authorList>
    </citation>
    <scope>NUCLEOTIDE SEQUENCE [LARGE SCALE GENOMIC DNA]</scope>
    <source>
        <strain evidence="2 3">G1</strain>
    </source>
</reference>
<feature type="compositionally biased region" description="Polar residues" evidence="1">
    <location>
        <begin position="406"/>
        <end position="421"/>
    </location>
</feature>
<sequence>MIQLISVTVVGNSFLHSEESITAEFSGNIFCQNCSSYTTTLPFLGYHRYVRVCRRCLRLVEFLNKCLDKNCSIVDKLNNEYDIINAILKGDEYTLQHFINYGGISILNYFCSLNHPSFCHVFIGIILTHMTKFELSEQSYKDLLEVFIKLTNLYIENMNKISLDTQYLLFLFQNLVIFLMNILLKAENTNITEGKEIEIIKILLNFSHLECVYKKIHRENYDNQQYIVLVSTIEKIVSKSLSEFCKKKEHQYALFQHPEVFDLFYKGLTSKNDESKKYLAKSLAYLSLRNDQYKILILKGSGKVPVKDHVNTLVNCITLDPEKFPDILSSFCNCCYTEYVKEIEEAKNDPSSFLSHSYSPKRSSFHNKASPLSISLRNSSSNYNLKHSRRRSTSSSPGSPIIKKQINLTPTNPISNLTKGLNSGHFRTLPTSPLSRNSISSNFDEFPTPPASVSVPSPSPSPSLSISTSTSPSPSSFNNDKYSLNETKNKLKTKNDLVLDENMIKELNFDPETLFTTNVLNTYLNEHQNHTSNYNLSHDLASYNTMISHVVCTLANLICQADCEEMIMENDQLIFVLCLLIEYHVKLITNSLQNKQISVVKISTSLDIARHASRALGNIALNQNNIEMLFSLCTTKQPHIISALYSLLSLNDETIQRQTLRIATPSSLSVNTNLKIPLSASPKEMTNSNNKPVSPFDTLTHDFSSLSIEKENNIFSSTIKSTGSESNRSSSMDRNSYCSLPPLFDEESINSHSHNLSRNEEHSSSKLHDKEFKRSSLQLHLNLTSPVPINNNIMMNINPDSLYFLYHIKYILRFITIVNYCKDYGCTAEIKRKATTVLNKLKVIVKNYNSNIKKLNQL</sequence>
<evidence type="ECO:0000256" key="1">
    <source>
        <dbReference type="SAM" id="MobiDB-lite"/>
    </source>
</evidence>
<evidence type="ECO:0000313" key="2">
    <source>
        <dbReference type="EMBL" id="ORY38087.1"/>
    </source>
</evidence>
<dbReference type="InterPro" id="IPR013083">
    <property type="entry name" value="Znf_RING/FYVE/PHD"/>
</dbReference>
<name>A0A1Y2BTX8_9FUNG</name>
<dbReference type="InterPro" id="IPR011011">
    <property type="entry name" value="Znf_FYVE_PHD"/>
</dbReference>
<accession>A0A1Y2BTX8</accession>
<evidence type="ECO:0008006" key="4">
    <source>
        <dbReference type="Google" id="ProtNLM"/>
    </source>
</evidence>
<feature type="region of interest" description="Disordered" evidence="1">
    <location>
        <begin position="749"/>
        <end position="769"/>
    </location>
</feature>
<feature type="compositionally biased region" description="Basic and acidic residues" evidence="1">
    <location>
        <begin position="757"/>
        <end position="769"/>
    </location>
</feature>
<dbReference type="EMBL" id="MCOG01000138">
    <property type="protein sequence ID" value="ORY38087.1"/>
    <property type="molecule type" value="Genomic_DNA"/>
</dbReference>
<evidence type="ECO:0000313" key="3">
    <source>
        <dbReference type="Proteomes" id="UP000193920"/>
    </source>
</evidence>
<protein>
    <recommendedName>
        <fullName evidence="4">ARM repeat-containing protein</fullName>
    </recommendedName>
</protein>
<proteinExistence type="predicted"/>
<dbReference type="SUPFAM" id="SSF48371">
    <property type="entry name" value="ARM repeat"/>
    <property type="match status" value="1"/>
</dbReference>
<dbReference type="OrthoDB" id="2147744at2759"/>
<dbReference type="STRING" id="1754190.A0A1Y2BTX8"/>
<dbReference type="Gene3D" id="3.30.40.10">
    <property type="entry name" value="Zinc/RING finger domain, C3HC4 (zinc finger)"/>
    <property type="match status" value="1"/>
</dbReference>
<dbReference type="AlphaFoldDB" id="A0A1Y2BTX8"/>
<feature type="compositionally biased region" description="Low complexity" evidence="1">
    <location>
        <begin position="451"/>
        <end position="476"/>
    </location>
</feature>
<dbReference type="SUPFAM" id="SSF57903">
    <property type="entry name" value="FYVE/PHD zinc finger"/>
    <property type="match status" value="1"/>
</dbReference>
<feature type="compositionally biased region" description="Polar residues" evidence="1">
    <location>
        <begin position="429"/>
        <end position="443"/>
    </location>
</feature>
<dbReference type="InterPro" id="IPR016024">
    <property type="entry name" value="ARM-type_fold"/>
</dbReference>